<dbReference type="Gene3D" id="1.10.10.1100">
    <property type="entry name" value="BFD-like [2Fe-2S]-binding domain"/>
    <property type="match status" value="1"/>
</dbReference>
<proteinExistence type="predicted"/>
<dbReference type="Gene3D" id="3.30.9.10">
    <property type="entry name" value="D-Amino Acid Oxidase, subunit A, domain 2"/>
    <property type="match status" value="1"/>
</dbReference>
<dbReference type="InterPro" id="IPR007419">
    <property type="entry name" value="BFD-like_2Fe2S-bd_dom"/>
</dbReference>
<feature type="domain" description="FAD dependent oxidoreductase" evidence="1">
    <location>
        <begin position="3"/>
        <end position="355"/>
    </location>
</feature>
<evidence type="ECO:0000313" key="3">
    <source>
        <dbReference type="EMBL" id="HCO70404.1"/>
    </source>
</evidence>
<evidence type="ECO:0000313" key="6">
    <source>
        <dbReference type="Proteomes" id="UP000054260"/>
    </source>
</evidence>
<evidence type="ECO:0000259" key="1">
    <source>
        <dbReference type="Pfam" id="PF01266"/>
    </source>
</evidence>
<dbReference type="EMBL" id="DQBS01000168">
    <property type="protein sequence ID" value="HCO70404.1"/>
    <property type="molecule type" value="Genomic_DNA"/>
</dbReference>
<dbReference type="Pfam" id="PF04324">
    <property type="entry name" value="Fer2_BFD"/>
    <property type="match status" value="1"/>
</dbReference>
<sequence length="480" mass="52483">MQAVVVGGGVVGSLIARELSRYRMKVILVDKLEDMGQGISKANSAILHGGYDDPPGTLRAKFCAVGNSMFTKLSEELKFPVKRIGSIVVANNESDLPKLKELLENGVKNGVQDLKIVGKSELKNLEPHISDDFKFALFCGSAGITEPWMVAIASAMNVAANGGEVITNDEVVGGRIVQGKVVEVCLRSGRRLESDLVINAAGLFFEEVASRFGVDVPRVKLRKGEYILLDRKASSLVRRIVFPLPGAEGKGRLVVPTVDGGVLLGPTSVELPGFAPEDVSTTDEGLVSVRNSGEYLIPGIDNPGWYIKSFAGLRPETDQKDFYIKRAEELRNFITVGAIRSPGLTAAPAIAEYVVSKIVPEAEVNLVERDDFIPIIEERERIKEIAFERVAQLIERNPEYGRIVCQCNEVSEAEIIQAIRDGARTIDGVKFRTRAGFGRCQGGFCSWNIAKIIARELNKDLCDVRQNREGSWIVDGKVRQ</sequence>
<dbReference type="InterPro" id="IPR041854">
    <property type="entry name" value="BFD-like_2Fe2S-bd_dom_sf"/>
</dbReference>
<dbReference type="InterPro" id="IPR006076">
    <property type="entry name" value="FAD-dep_OxRdtase"/>
</dbReference>
<reference evidence="6 7" key="2">
    <citation type="journal article" date="2015" name="MBio">
        <title>Genome-Resolved Metagenomic Analysis Reveals Roles for Candidate Phyla and Other Microbial Community Members in Biogeochemical Transformations in Oil Reservoirs.</title>
        <authorList>
            <person name="Hu P."/>
            <person name="Tom L."/>
            <person name="Singh A."/>
            <person name="Thomas B.C."/>
            <person name="Baker B.J."/>
            <person name="Piceno Y.M."/>
            <person name="Andersen G.L."/>
            <person name="Banfield J.F."/>
        </authorList>
    </citation>
    <scope>NUCLEOTIDE SEQUENCE [LARGE SCALE GENOMIC DNA]</scope>
</reference>
<feature type="domain" description="BFD-like [2Fe-2S]-binding" evidence="2">
    <location>
        <begin position="403"/>
        <end position="454"/>
    </location>
</feature>
<dbReference type="Gene3D" id="3.50.50.60">
    <property type="entry name" value="FAD/NAD(P)-binding domain"/>
    <property type="match status" value="1"/>
</dbReference>
<accession>A0A117M926</accession>
<organism evidence="5 7">
    <name type="scientific">Mesotoga infera</name>
    <dbReference type="NCBI Taxonomy" id="1236046"/>
    <lineage>
        <taxon>Bacteria</taxon>
        <taxon>Thermotogati</taxon>
        <taxon>Thermotogota</taxon>
        <taxon>Thermotogae</taxon>
        <taxon>Kosmotogales</taxon>
        <taxon>Kosmotogaceae</taxon>
        <taxon>Mesotoga</taxon>
    </lineage>
</organism>
<protein>
    <submittedName>
        <fullName evidence="5">FAD dependent oxidoreductase</fullName>
    </submittedName>
    <submittedName>
        <fullName evidence="3">FAD/NAD(P)-binding oxidoreductase</fullName>
    </submittedName>
</protein>
<dbReference type="PANTHER" id="PTHR42720">
    <property type="entry name" value="GLYCEROL-3-PHOSPHATE DEHYDROGENASE"/>
    <property type="match status" value="1"/>
</dbReference>
<reference evidence="5" key="1">
    <citation type="journal article" date="2015" name="MBio">
        <title>Genome-resolved metagenomic analysis reveals roles for candidate phyla and other microbial community members in biogeochemical transformations in oil reservoirs.</title>
        <authorList>
            <person name="Hu P."/>
            <person name="Tom L."/>
            <person name="Singh A."/>
            <person name="Thomas B.C."/>
            <person name="Baker B.J."/>
            <person name="Piceno Y.M."/>
            <person name="Andersen G.L."/>
            <person name="Banfield J.F."/>
        </authorList>
    </citation>
    <scope>NUCLEOTIDE SEQUENCE [LARGE SCALE GENOMIC DNA]</scope>
    <source>
        <strain evidence="4">46_47</strain>
        <strain evidence="5">46_70</strain>
    </source>
</reference>
<name>A0A117M926_9BACT</name>
<dbReference type="SUPFAM" id="SSF51905">
    <property type="entry name" value="FAD/NAD(P)-binding domain"/>
    <property type="match status" value="1"/>
</dbReference>
<dbReference type="PATRIC" id="fig|1236046.5.peg.1012"/>
<dbReference type="InterPro" id="IPR052745">
    <property type="entry name" value="G3P_Oxidase/Oxidoreductase"/>
</dbReference>
<evidence type="ECO:0000313" key="5">
    <source>
        <dbReference type="EMBL" id="KUK91151.1"/>
    </source>
</evidence>
<dbReference type="Proteomes" id="UP000055014">
    <property type="component" value="Unassembled WGS sequence"/>
</dbReference>
<gene>
    <name evidence="3" type="ORF">DIT26_07515</name>
    <name evidence="4" type="ORF">XD86_0097</name>
    <name evidence="5" type="ORF">XE02_0184</name>
</gene>
<evidence type="ECO:0000313" key="8">
    <source>
        <dbReference type="Proteomes" id="UP000264215"/>
    </source>
</evidence>
<evidence type="ECO:0000259" key="2">
    <source>
        <dbReference type="Pfam" id="PF04324"/>
    </source>
</evidence>
<dbReference type="InterPro" id="IPR036188">
    <property type="entry name" value="FAD/NAD-bd_sf"/>
</dbReference>
<dbReference type="PANTHER" id="PTHR42720:SF1">
    <property type="entry name" value="GLYCEROL 3-PHOSPHATE OXIDASE"/>
    <property type="match status" value="1"/>
</dbReference>
<evidence type="ECO:0000313" key="4">
    <source>
        <dbReference type="EMBL" id="KUK68544.1"/>
    </source>
</evidence>
<evidence type="ECO:0000313" key="7">
    <source>
        <dbReference type="Proteomes" id="UP000055014"/>
    </source>
</evidence>
<comment type="caution">
    <text evidence="5">The sequence shown here is derived from an EMBL/GenBank/DDBJ whole genome shotgun (WGS) entry which is preliminary data.</text>
</comment>
<dbReference type="CDD" id="cd19946">
    <property type="entry name" value="GlpA-like_Fer2_BFD-like"/>
    <property type="match status" value="1"/>
</dbReference>
<reference evidence="3 8" key="3">
    <citation type="journal article" date="2018" name="Nat. Biotechnol.">
        <title>A standardized bacterial taxonomy based on genome phylogeny substantially revises the tree of life.</title>
        <authorList>
            <person name="Parks D.H."/>
            <person name="Chuvochina M."/>
            <person name="Waite D.W."/>
            <person name="Rinke C."/>
            <person name="Skarshewski A."/>
            <person name="Chaumeil P.A."/>
            <person name="Hugenholtz P."/>
        </authorList>
    </citation>
    <scope>NUCLEOTIDE SEQUENCE [LARGE SCALE GENOMIC DNA]</scope>
    <source>
        <strain evidence="3">UBA9905</strain>
    </source>
</reference>
<dbReference type="Proteomes" id="UP000054260">
    <property type="component" value="Unassembled WGS sequence"/>
</dbReference>
<dbReference type="EMBL" id="LGGH01000007">
    <property type="protein sequence ID" value="KUK68544.1"/>
    <property type="molecule type" value="Genomic_DNA"/>
</dbReference>
<dbReference type="AlphaFoldDB" id="A0A117M926"/>
<dbReference type="Proteomes" id="UP000264215">
    <property type="component" value="Unassembled WGS sequence"/>
</dbReference>
<dbReference type="EMBL" id="LGGW01000008">
    <property type="protein sequence ID" value="KUK91151.1"/>
    <property type="molecule type" value="Genomic_DNA"/>
</dbReference>
<dbReference type="Pfam" id="PF01266">
    <property type="entry name" value="DAO"/>
    <property type="match status" value="1"/>
</dbReference>